<dbReference type="InterPro" id="IPR037294">
    <property type="entry name" value="ABC_BtuC-like"/>
</dbReference>
<dbReference type="AlphaFoldDB" id="A0A0K2H3R0"/>
<keyword evidence="4" id="KW-1003">Cell membrane</keyword>
<evidence type="ECO:0008006" key="11">
    <source>
        <dbReference type="Google" id="ProtNLM"/>
    </source>
</evidence>
<evidence type="ECO:0000256" key="3">
    <source>
        <dbReference type="ARBA" id="ARBA00022448"/>
    </source>
</evidence>
<reference evidence="9 10" key="1">
    <citation type="submission" date="2013-10" db="EMBL/GenBank/DDBJ databases">
        <title>Complete genome sequence of Corynebacterium lactis DSM 45799(T), isolated from raw cow milk.</title>
        <authorList>
            <person name="Ruckert C."/>
            <person name="Albersmeier A."/>
            <person name="Lipski A."/>
            <person name="Kalinowski J."/>
        </authorList>
    </citation>
    <scope>NUCLEOTIDE SEQUENCE [LARGE SCALE GENOMIC DNA]</scope>
    <source>
        <strain evidence="9 10">RW2-5</strain>
    </source>
</reference>
<evidence type="ECO:0000256" key="8">
    <source>
        <dbReference type="SAM" id="Phobius"/>
    </source>
</evidence>
<dbReference type="GO" id="GO:0033214">
    <property type="term" value="P:siderophore-iron import into cell"/>
    <property type="evidence" value="ECO:0007669"/>
    <property type="project" value="TreeGrafter"/>
</dbReference>
<dbReference type="GO" id="GO:0022857">
    <property type="term" value="F:transmembrane transporter activity"/>
    <property type="evidence" value="ECO:0007669"/>
    <property type="project" value="InterPro"/>
</dbReference>
<dbReference type="PATRIC" id="fig|1408189.4.peg.2068"/>
<dbReference type="STRING" id="1408189.CLAC_10320"/>
<dbReference type="PANTHER" id="PTHR30472">
    <property type="entry name" value="FERRIC ENTEROBACTIN TRANSPORT SYSTEM PERMEASE PROTEIN"/>
    <property type="match status" value="1"/>
</dbReference>
<evidence type="ECO:0000256" key="1">
    <source>
        <dbReference type="ARBA" id="ARBA00004651"/>
    </source>
</evidence>
<feature type="transmembrane region" description="Helical" evidence="8">
    <location>
        <begin position="73"/>
        <end position="95"/>
    </location>
</feature>
<gene>
    <name evidence="9" type="ORF">CLAC_10320</name>
</gene>
<sequence length="274" mass="27271">MAALLGEPERRSHLLIVNLRLPRALGAVAVGALLAVEGVLMRLVTGNPLAEPGLLGVSAGAALGVVASRGAGWAQFGVTLPGLIGALGNFALILYSSSSGQLDRVRLVLTGVIVGSVVSALTAGVLAITGLPLGAVLRWMVGSLNAVTAADLRSALIPAAVGVFLMAVALTTAAVLIAGAVAFLGLAAPEIARRLIRTTQPSLLIPSAAGVGAAILSLADVLAVRTTLAIPWSDAAVAGLPVGALVAPVCIPFILVALRGGRGKLAPRRKETAA</sequence>
<dbReference type="PANTHER" id="PTHR30472:SF25">
    <property type="entry name" value="ABC TRANSPORTER PERMEASE PROTEIN MJ0876-RELATED"/>
    <property type="match status" value="1"/>
</dbReference>
<comment type="subcellular location">
    <subcellularLocation>
        <location evidence="1">Cell membrane</location>
        <topology evidence="1">Multi-pass membrane protein</topology>
    </subcellularLocation>
</comment>
<feature type="transmembrane region" description="Helical" evidence="8">
    <location>
        <begin position="21"/>
        <end position="44"/>
    </location>
</feature>
<dbReference type="KEGG" id="clw:CLAC_10320"/>
<dbReference type="SUPFAM" id="SSF81345">
    <property type="entry name" value="ABC transporter involved in vitamin B12 uptake, BtuC"/>
    <property type="match status" value="1"/>
</dbReference>
<dbReference type="Pfam" id="PF01032">
    <property type="entry name" value="FecCD"/>
    <property type="match status" value="1"/>
</dbReference>
<keyword evidence="3" id="KW-0813">Transport</keyword>
<organism evidence="9 10">
    <name type="scientific">Corynebacterium lactis RW2-5</name>
    <dbReference type="NCBI Taxonomy" id="1408189"/>
    <lineage>
        <taxon>Bacteria</taxon>
        <taxon>Bacillati</taxon>
        <taxon>Actinomycetota</taxon>
        <taxon>Actinomycetes</taxon>
        <taxon>Mycobacteriales</taxon>
        <taxon>Corynebacteriaceae</taxon>
        <taxon>Corynebacterium</taxon>
    </lineage>
</organism>
<evidence type="ECO:0000313" key="9">
    <source>
        <dbReference type="EMBL" id="ALA68685.1"/>
    </source>
</evidence>
<keyword evidence="6 8" id="KW-1133">Transmembrane helix</keyword>
<keyword evidence="10" id="KW-1185">Reference proteome</keyword>
<feature type="transmembrane region" description="Helical" evidence="8">
    <location>
        <begin position="155"/>
        <end position="183"/>
    </location>
</feature>
<evidence type="ECO:0000256" key="6">
    <source>
        <dbReference type="ARBA" id="ARBA00022989"/>
    </source>
</evidence>
<feature type="transmembrane region" description="Helical" evidence="8">
    <location>
        <begin position="236"/>
        <end position="258"/>
    </location>
</feature>
<dbReference type="EMBL" id="CP006841">
    <property type="protein sequence ID" value="ALA68685.1"/>
    <property type="molecule type" value="Genomic_DNA"/>
</dbReference>
<evidence type="ECO:0000313" key="10">
    <source>
        <dbReference type="Proteomes" id="UP000058446"/>
    </source>
</evidence>
<keyword evidence="7 8" id="KW-0472">Membrane</keyword>
<feature type="transmembrane region" description="Helical" evidence="8">
    <location>
        <begin position="107"/>
        <end position="135"/>
    </location>
</feature>
<dbReference type="InterPro" id="IPR000522">
    <property type="entry name" value="ABC_transptr_permease_BtuC"/>
</dbReference>
<name>A0A0K2H3R0_9CORY</name>
<protein>
    <recommendedName>
        <fullName evidence="11">Iron ABC transporter permease</fullName>
    </recommendedName>
</protein>
<dbReference type="Proteomes" id="UP000058446">
    <property type="component" value="Chromosome"/>
</dbReference>
<dbReference type="Gene3D" id="1.10.3470.10">
    <property type="entry name" value="ABC transporter involved in vitamin B12 uptake, BtuC"/>
    <property type="match status" value="2"/>
</dbReference>
<evidence type="ECO:0000256" key="2">
    <source>
        <dbReference type="ARBA" id="ARBA00007935"/>
    </source>
</evidence>
<keyword evidence="5 8" id="KW-0812">Transmembrane</keyword>
<accession>A0A0K2H3R0</accession>
<proteinExistence type="inferred from homology"/>
<dbReference type="GO" id="GO:0005886">
    <property type="term" value="C:plasma membrane"/>
    <property type="evidence" value="ECO:0007669"/>
    <property type="project" value="UniProtKB-SubCell"/>
</dbReference>
<comment type="similarity">
    <text evidence="2">Belongs to the binding-protein-dependent transport system permease family. FecCD subfamily.</text>
</comment>
<feature type="transmembrane region" description="Helical" evidence="8">
    <location>
        <begin position="203"/>
        <end position="224"/>
    </location>
</feature>
<evidence type="ECO:0000256" key="5">
    <source>
        <dbReference type="ARBA" id="ARBA00022692"/>
    </source>
</evidence>
<evidence type="ECO:0000256" key="7">
    <source>
        <dbReference type="ARBA" id="ARBA00023136"/>
    </source>
</evidence>
<evidence type="ECO:0000256" key="4">
    <source>
        <dbReference type="ARBA" id="ARBA00022475"/>
    </source>
</evidence>